<reference evidence="5" key="1">
    <citation type="journal article" date="2016" name="Nature">
        <title>The genome of the seagrass Zostera marina reveals angiosperm adaptation to the sea.</title>
        <authorList>
            <person name="Olsen J.L."/>
            <person name="Rouze P."/>
            <person name="Verhelst B."/>
            <person name="Lin Y.-C."/>
            <person name="Bayer T."/>
            <person name="Collen J."/>
            <person name="Dattolo E."/>
            <person name="De Paoli E."/>
            <person name="Dittami S."/>
            <person name="Maumus F."/>
            <person name="Michel G."/>
            <person name="Kersting A."/>
            <person name="Lauritano C."/>
            <person name="Lohaus R."/>
            <person name="Toepel M."/>
            <person name="Tonon T."/>
            <person name="Vanneste K."/>
            <person name="Amirebrahimi M."/>
            <person name="Brakel J."/>
            <person name="Bostroem C."/>
            <person name="Chovatia M."/>
            <person name="Grimwood J."/>
            <person name="Jenkins J.W."/>
            <person name="Jueterbock A."/>
            <person name="Mraz A."/>
            <person name="Stam W.T."/>
            <person name="Tice H."/>
            <person name="Bornberg-Bauer E."/>
            <person name="Green P.J."/>
            <person name="Pearson G.A."/>
            <person name="Procaccini G."/>
            <person name="Duarte C.M."/>
            <person name="Schmutz J."/>
            <person name="Reusch T.B.H."/>
            <person name="Van de Peer Y."/>
        </authorList>
    </citation>
    <scope>NUCLEOTIDE SEQUENCE [LARGE SCALE GENOMIC DNA]</scope>
    <source>
        <strain evidence="5">cv. Finnish</strain>
    </source>
</reference>
<dbReference type="EMBL" id="LFYR01001823">
    <property type="protein sequence ID" value="KMZ59046.1"/>
    <property type="molecule type" value="Genomic_DNA"/>
</dbReference>
<evidence type="ECO:0000256" key="3">
    <source>
        <dbReference type="SAM" id="Coils"/>
    </source>
</evidence>
<feature type="coiled-coil region" evidence="3">
    <location>
        <begin position="64"/>
        <end position="119"/>
    </location>
</feature>
<dbReference type="GO" id="GO:0005829">
    <property type="term" value="C:cytosol"/>
    <property type="evidence" value="ECO:0000318"/>
    <property type="project" value="GO_Central"/>
</dbReference>
<keyword evidence="2 3" id="KW-0175">Coiled coil</keyword>
<dbReference type="AlphaFoldDB" id="A0A0K9NQK7"/>
<comment type="similarity">
    <text evidence="1">Belongs to the WEB family.</text>
</comment>
<feature type="coiled-coil region" evidence="3">
    <location>
        <begin position="241"/>
        <end position="347"/>
    </location>
</feature>
<dbReference type="GO" id="GO:0009904">
    <property type="term" value="P:chloroplast accumulation movement"/>
    <property type="evidence" value="ECO:0000318"/>
    <property type="project" value="GO_Central"/>
</dbReference>
<dbReference type="Proteomes" id="UP000036987">
    <property type="component" value="Unassembled WGS sequence"/>
</dbReference>
<name>A0A0K9NQK7_ZOSMR</name>
<dbReference type="STRING" id="29655.A0A0K9NQK7"/>
<evidence type="ECO:0000256" key="1">
    <source>
        <dbReference type="ARBA" id="ARBA00005485"/>
    </source>
</evidence>
<dbReference type="PANTHER" id="PTHR32054">
    <property type="entry name" value="HEAVY CHAIN, PUTATIVE, EXPRESSED-RELATED-RELATED"/>
    <property type="match status" value="1"/>
</dbReference>
<accession>A0A0K9NQK7</accession>
<evidence type="ECO:0000313" key="5">
    <source>
        <dbReference type="Proteomes" id="UP000036987"/>
    </source>
</evidence>
<keyword evidence="5" id="KW-1185">Reference proteome</keyword>
<evidence type="ECO:0000256" key="2">
    <source>
        <dbReference type="ARBA" id="ARBA00023054"/>
    </source>
</evidence>
<comment type="caution">
    <text evidence="4">The sequence shown here is derived from an EMBL/GenBank/DDBJ whole genome shotgun (WGS) entry which is preliminary data.</text>
</comment>
<evidence type="ECO:0000313" key="4">
    <source>
        <dbReference type="EMBL" id="KMZ59046.1"/>
    </source>
</evidence>
<gene>
    <name evidence="4" type="ORF">ZOSMA_70G00600</name>
</gene>
<evidence type="ECO:0008006" key="6">
    <source>
        <dbReference type="Google" id="ProtNLM"/>
    </source>
</evidence>
<dbReference type="Pfam" id="PF05701">
    <property type="entry name" value="WEMBL"/>
    <property type="match status" value="1"/>
</dbReference>
<dbReference type="InterPro" id="IPR008545">
    <property type="entry name" value="Web"/>
</dbReference>
<organism evidence="4 5">
    <name type="scientific">Zostera marina</name>
    <name type="common">Eelgrass</name>
    <dbReference type="NCBI Taxonomy" id="29655"/>
    <lineage>
        <taxon>Eukaryota</taxon>
        <taxon>Viridiplantae</taxon>
        <taxon>Streptophyta</taxon>
        <taxon>Embryophyta</taxon>
        <taxon>Tracheophyta</taxon>
        <taxon>Spermatophyta</taxon>
        <taxon>Magnoliopsida</taxon>
        <taxon>Liliopsida</taxon>
        <taxon>Zosteraceae</taxon>
        <taxon>Zostera</taxon>
    </lineage>
</organism>
<dbReference type="OMA" id="HHYKATT"/>
<dbReference type="GO" id="GO:0009903">
    <property type="term" value="P:chloroplast avoidance movement"/>
    <property type="evidence" value="ECO:0000318"/>
    <property type="project" value="GO_Central"/>
</dbReference>
<dbReference type="OrthoDB" id="1933125at2759"/>
<protein>
    <recommendedName>
        <fullName evidence="6">WEB family protein</fullName>
    </recommendedName>
</protein>
<proteinExistence type="inferred from homology"/>
<sequence length="635" mass="71597">MDIKDRQNVAALSRADTGEIDTSAPFESVKEALSLFGESAFSHYKAVAKDPPSSEKKTVNSTELHLARKKLKKHKEQLKQCEAIRTHAVEELKKAKRTVAEMKEKLATIDKSREIATEEARNISMELEGNSVGQDTYGDDTCKPELDNARKQYEVVIAKLYNAKQDLRKMKNEFEASSILKVSSIQKEKDAKKCAHSSAEQQSQLSEEITFVEESLMQINLASKHAKKEELKILAEKDSLCQSYKVALEETERKLASLKKVHHVELVANLEIKLAETSKEIELVQKKIQNSKISKLNFAKTLKMELHDSKEILQKVAEEGIFLHNLLESLKSEHENVMKEHVKLEEKETESDCLVNNLHVQIQRSKVELERAILEESKARAEFRDLMSSLEKLSSESENVIKNSSIMKKNIQELMGETKEARFALIEAEKKHQTALIDAEKTKNAKEITLNQIKLISENSNQPKTSTTSGSGTNIVVTAEKFKSFSQRAKDSERLAEIKMAPSMAQLEVVIASEKELNKKINAIHEEGKEIELATQDALKKAELHDAARIALEQDLKGWRERDLVVTELETLDKEPSAPTKVVVVKPKIMSIESMMKRTIVVNRCGIFHCNIKHAQGASSYRIPGRKSGLLALLD</sequence>
<dbReference type="PANTHER" id="PTHR32054:SF3">
    <property type="entry name" value="HEAVY CHAIN, PUTATIVE, EXPRESSED-RELATED"/>
    <property type="match status" value="1"/>
</dbReference>